<sequence>MYRILTEVGKEYISDMVVHQFADGCQPAAGSGTISEPVSQLVAAFGTISKPVFEPIAAFVAYSKPAMTSTGCRISYQSISAGSADAGTPVPELATSSAIYGEFPSSHPTQLRL</sequence>
<proteinExistence type="predicted"/>
<dbReference type="Proteomes" id="UP001630127">
    <property type="component" value="Unassembled WGS sequence"/>
</dbReference>
<protein>
    <submittedName>
        <fullName evidence="1">Uncharacterized protein</fullName>
    </submittedName>
</protein>
<dbReference type="EMBL" id="JBJUIK010000007">
    <property type="protein sequence ID" value="KAL3522954.1"/>
    <property type="molecule type" value="Genomic_DNA"/>
</dbReference>
<accession>A0ABD2ZU53</accession>
<name>A0ABD2ZU53_9GENT</name>
<gene>
    <name evidence="1" type="ORF">ACH5RR_015788</name>
</gene>
<reference evidence="1 2" key="1">
    <citation type="submission" date="2024-11" db="EMBL/GenBank/DDBJ databases">
        <title>A near-complete genome assembly of Cinchona calisaya.</title>
        <authorList>
            <person name="Lian D.C."/>
            <person name="Zhao X.W."/>
            <person name="Wei L."/>
        </authorList>
    </citation>
    <scope>NUCLEOTIDE SEQUENCE [LARGE SCALE GENOMIC DNA]</scope>
    <source>
        <tissue evidence="1">Nenye</tissue>
    </source>
</reference>
<organism evidence="1 2">
    <name type="scientific">Cinchona calisaya</name>
    <dbReference type="NCBI Taxonomy" id="153742"/>
    <lineage>
        <taxon>Eukaryota</taxon>
        <taxon>Viridiplantae</taxon>
        <taxon>Streptophyta</taxon>
        <taxon>Embryophyta</taxon>
        <taxon>Tracheophyta</taxon>
        <taxon>Spermatophyta</taxon>
        <taxon>Magnoliopsida</taxon>
        <taxon>eudicotyledons</taxon>
        <taxon>Gunneridae</taxon>
        <taxon>Pentapetalae</taxon>
        <taxon>asterids</taxon>
        <taxon>lamiids</taxon>
        <taxon>Gentianales</taxon>
        <taxon>Rubiaceae</taxon>
        <taxon>Cinchonoideae</taxon>
        <taxon>Cinchoneae</taxon>
        <taxon>Cinchona</taxon>
    </lineage>
</organism>
<keyword evidence="2" id="KW-1185">Reference proteome</keyword>
<evidence type="ECO:0000313" key="1">
    <source>
        <dbReference type="EMBL" id="KAL3522954.1"/>
    </source>
</evidence>
<dbReference type="AlphaFoldDB" id="A0ABD2ZU53"/>
<comment type="caution">
    <text evidence="1">The sequence shown here is derived from an EMBL/GenBank/DDBJ whole genome shotgun (WGS) entry which is preliminary data.</text>
</comment>
<evidence type="ECO:0000313" key="2">
    <source>
        <dbReference type="Proteomes" id="UP001630127"/>
    </source>
</evidence>